<feature type="region of interest" description="Disordered" evidence="1">
    <location>
        <begin position="1"/>
        <end position="173"/>
    </location>
</feature>
<accession>T5AJP5</accession>
<protein>
    <submittedName>
        <fullName evidence="2">Uncharacterized protein</fullName>
    </submittedName>
</protein>
<dbReference type="HOGENOM" id="CLU_1548070_0_0_1"/>
<dbReference type="Proteomes" id="UP000019374">
    <property type="component" value="Unassembled WGS sequence"/>
</dbReference>
<evidence type="ECO:0000313" key="3">
    <source>
        <dbReference type="Proteomes" id="UP000019374"/>
    </source>
</evidence>
<sequence length="173" mass="18310">MSSDGPPSVDFGRRLSSRDAAVSRKPIRTTKPRTVSISPSPPQSPPHLEKSQSHTATNAAGRPRVHVVVDGHQGPVGAGSRNQGQDSGGGRPSDPRARHSPGQGHLPCAAGASPRPAGRAIRRPRLRSRVCTLVCDAGRRRDPGRVRGPVSSRRGLAAREVGQEAAARREEEE</sequence>
<evidence type="ECO:0000313" key="2">
    <source>
        <dbReference type="EMBL" id="EQL02053.1"/>
    </source>
</evidence>
<proteinExistence type="predicted"/>
<evidence type="ECO:0000256" key="1">
    <source>
        <dbReference type="SAM" id="MobiDB-lite"/>
    </source>
</evidence>
<organism evidence="2 3">
    <name type="scientific">Ophiocordyceps sinensis (strain Co18 / CGMCC 3.14243)</name>
    <name type="common">Yarsagumba caterpillar fungus</name>
    <name type="synonym">Hirsutella sinensis</name>
    <dbReference type="NCBI Taxonomy" id="911162"/>
    <lineage>
        <taxon>Eukaryota</taxon>
        <taxon>Fungi</taxon>
        <taxon>Dikarya</taxon>
        <taxon>Ascomycota</taxon>
        <taxon>Pezizomycotina</taxon>
        <taxon>Sordariomycetes</taxon>
        <taxon>Hypocreomycetidae</taxon>
        <taxon>Hypocreales</taxon>
        <taxon>Ophiocordycipitaceae</taxon>
        <taxon>Ophiocordyceps</taxon>
    </lineage>
</organism>
<gene>
    <name evidence="2" type="ORF">OCS_02229</name>
</gene>
<reference evidence="2 3" key="1">
    <citation type="journal article" date="2013" name="Chin. Sci. Bull.">
        <title>Genome survey uncovers the secrets of sex and lifestyle in caterpillar fungus.</title>
        <authorList>
            <person name="Hu X."/>
            <person name="Zhang Y."/>
            <person name="Xiao G."/>
            <person name="Zheng P."/>
            <person name="Xia Y."/>
            <person name="Zhang X."/>
            <person name="St Leger R.J."/>
            <person name="Liu X."/>
            <person name="Wang C."/>
        </authorList>
    </citation>
    <scope>NUCLEOTIDE SEQUENCE [LARGE SCALE GENOMIC DNA]</scope>
    <source>
        <strain evidence="3">Co18 / CGMCC 3.14243</strain>
        <tissue evidence="2">Fruit-body</tissue>
    </source>
</reference>
<feature type="compositionally biased region" description="Low complexity" evidence="1">
    <location>
        <begin position="109"/>
        <end position="119"/>
    </location>
</feature>
<dbReference type="AlphaFoldDB" id="T5AJP5"/>
<name>T5AJP5_OPHSC</name>
<feature type="compositionally biased region" description="Low complexity" evidence="1">
    <location>
        <begin position="146"/>
        <end position="165"/>
    </location>
</feature>
<dbReference type="EMBL" id="KE652360">
    <property type="protein sequence ID" value="EQL02053.1"/>
    <property type="molecule type" value="Genomic_DNA"/>
</dbReference>